<dbReference type="CDD" id="cd03443">
    <property type="entry name" value="PaaI_thioesterase"/>
    <property type="match status" value="1"/>
</dbReference>
<dbReference type="InterPro" id="IPR052061">
    <property type="entry name" value="PTE-AB_protein"/>
</dbReference>
<organism evidence="3 4">
    <name type="scientific">Wickerhamomyces mucosus</name>
    <dbReference type="NCBI Taxonomy" id="1378264"/>
    <lineage>
        <taxon>Eukaryota</taxon>
        <taxon>Fungi</taxon>
        <taxon>Dikarya</taxon>
        <taxon>Ascomycota</taxon>
        <taxon>Saccharomycotina</taxon>
        <taxon>Saccharomycetes</taxon>
        <taxon>Phaffomycetales</taxon>
        <taxon>Wickerhamomycetaceae</taxon>
        <taxon>Wickerhamomyces</taxon>
    </lineage>
</organism>
<keyword evidence="1" id="KW-0732">Signal</keyword>
<feature type="chain" id="PRO_5040112366" description="Thioesterase domain-containing protein" evidence="1">
    <location>
        <begin position="31"/>
        <end position="223"/>
    </location>
</feature>
<evidence type="ECO:0000259" key="2">
    <source>
        <dbReference type="Pfam" id="PF03061"/>
    </source>
</evidence>
<evidence type="ECO:0000256" key="1">
    <source>
        <dbReference type="SAM" id="SignalP"/>
    </source>
</evidence>
<proteinExistence type="predicted"/>
<comment type="caution">
    <text evidence="3">The sequence shown here is derived from an EMBL/GenBank/DDBJ whole genome shotgun (WGS) entry which is preliminary data.</text>
</comment>
<accession>A0A9P8P212</accession>
<dbReference type="OrthoDB" id="506431at2759"/>
<protein>
    <recommendedName>
        <fullName evidence="2">Thioesterase domain-containing protein</fullName>
    </recommendedName>
</protein>
<evidence type="ECO:0000313" key="4">
    <source>
        <dbReference type="Proteomes" id="UP000769528"/>
    </source>
</evidence>
<sequence>MSSAIRKSIFSGVLFTTGFALFAKAWPANSIEHNQRPTEDQRIEVLNKIKDNHNFKNLLNNQDVTVLTHSSKIPKVHQTSHVSQGLLFGPQRLEIDPIVFMDEKNKELHAYYHLGKNLASFDGKIHNGVISTILDEFLCFCGFPYLPSKRGVTAKLSIDFLERVEPDATILLRAKVIEHKGRKVIIGGHVETLDAVPKKLAEANCVLVEPKWFKYFGWLPIFE</sequence>
<dbReference type="Pfam" id="PF03061">
    <property type="entry name" value="4HBT"/>
    <property type="match status" value="1"/>
</dbReference>
<gene>
    <name evidence="3" type="ORF">WICMUC_005743</name>
</gene>
<dbReference type="Proteomes" id="UP000769528">
    <property type="component" value="Unassembled WGS sequence"/>
</dbReference>
<feature type="signal peptide" evidence="1">
    <location>
        <begin position="1"/>
        <end position="30"/>
    </location>
</feature>
<dbReference type="SUPFAM" id="SSF54637">
    <property type="entry name" value="Thioesterase/thiol ester dehydrase-isomerase"/>
    <property type="match status" value="1"/>
</dbReference>
<evidence type="ECO:0000313" key="3">
    <source>
        <dbReference type="EMBL" id="KAH3664358.1"/>
    </source>
</evidence>
<reference evidence="3" key="2">
    <citation type="submission" date="2021-01" db="EMBL/GenBank/DDBJ databases">
        <authorList>
            <person name="Schikora-Tamarit M.A."/>
        </authorList>
    </citation>
    <scope>NUCLEOTIDE SEQUENCE</scope>
    <source>
        <strain evidence="3">CBS6341</strain>
    </source>
</reference>
<dbReference type="PANTHER" id="PTHR47260:SF4">
    <property type="entry name" value="MIOREX COMPLEX COMPONENT 3"/>
    <property type="match status" value="1"/>
</dbReference>
<dbReference type="InterPro" id="IPR029069">
    <property type="entry name" value="HotDog_dom_sf"/>
</dbReference>
<dbReference type="InterPro" id="IPR006683">
    <property type="entry name" value="Thioestr_dom"/>
</dbReference>
<dbReference type="PANTHER" id="PTHR47260">
    <property type="entry name" value="UPF0644 PROTEIN PB2B4.06"/>
    <property type="match status" value="1"/>
</dbReference>
<dbReference type="EMBL" id="JAEUBF010001473">
    <property type="protein sequence ID" value="KAH3664358.1"/>
    <property type="molecule type" value="Genomic_DNA"/>
</dbReference>
<dbReference type="Gene3D" id="3.10.129.10">
    <property type="entry name" value="Hotdog Thioesterase"/>
    <property type="match status" value="1"/>
</dbReference>
<feature type="domain" description="Thioesterase" evidence="2">
    <location>
        <begin position="123"/>
        <end position="191"/>
    </location>
</feature>
<name>A0A9P8P212_9ASCO</name>
<dbReference type="AlphaFoldDB" id="A0A9P8P212"/>
<keyword evidence="4" id="KW-1185">Reference proteome</keyword>
<reference evidence="3" key="1">
    <citation type="journal article" date="2021" name="Open Biol.">
        <title>Shared evolutionary footprints suggest mitochondrial oxidative damage underlies multiple complex I losses in fungi.</title>
        <authorList>
            <person name="Schikora-Tamarit M.A."/>
            <person name="Marcet-Houben M."/>
            <person name="Nosek J."/>
            <person name="Gabaldon T."/>
        </authorList>
    </citation>
    <scope>NUCLEOTIDE SEQUENCE</scope>
    <source>
        <strain evidence="3">CBS6341</strain>
    </source>
</reference>